<gene>
    <name evidence="1" type="ORF">HII17_13395</name>
</gene>
<reference evidence="1 2" key="1">
    <citation type="submission" date="2020-04" db="EMBL/GenBank/DDBJ databases">
        <title>Thalassotalea sp. M1531, isolated from the surface of marine red alga.</title>
        <authorList>
            <person name="Pang L."/>
            <person name="Lu D.-C."/>
        </authorList>
    </citation>
    <scope>NUCLEOTIDE SEQUENCE [LARGE SCALE GENOMIC DNA]</scope>
    <source>
        <strain evidence="1 2">M1531</strain>
    </source>
</reference>
<dbReference type="AlphaFoldDB" id="A0A7Y0Q8V5"/>
<dbReference type="EMBL" id="JABBXH010000004">
    <property type="protein sequence ID" value="NMP32555.1"/>
    <property type="molecule type" value="Genomic_DNA"/>
</dbReference>
<name>A0A7Y0Q8V5_9GAMM</name>
<organism evidence="1 2">
    <name type="scientific">Thalassotalea algicola</name>
    <dbReference type="NCBI Taxonomy" id="2716224"/>
    <lineage>
        <taxon>Bacteria</taxon>
        <taxon>Pseudomonadati</taxon>
        <taxon>Pseudomonadota</taxon>
        <taxon>Gammaproteobacteria</taxon>
        <taxon>Alteromonadales</taxon>
        <taxon>Colwelliaceae</taxon>
        <taxon>Thalassotalea</taxon>
    </lineage>
</organism>
<accession>A0A7Y0Q8V5</accession>
<dbReference type="Proteomes" id="UP000568664">
    <property type="component" value="Unassembled WGS sequence"/>
</dbReference>
<keyword evidence="2" id="KW-1185">Reference proteome</keyword>
<protein>
    <submittedName>
        <fullName evidence="1">Uncharacterized protein</fullName>
    </submittedName>
</protein>
<comment type="caution">
    <text evidence="1">The sequence shown here is derived from an EMBL/GenBank/DDBJ whole genome shotgun (WGS) entry which is preliminary data.</text>
</comment>
<proteinExistence type="predicted"/>
<dbReference type="RefSeq" id="WP_169075879.1">
    <property type="nucleotide sequence ID" value="NZ_JABBXH010000004.1"/>
</dbReference>
<sequence length="113" mass="12856">MASPEEELIEQLNNHKILALDCADGKLDFWQFVKLYDNFYHSYALDGHEANGVNHKLLQKHSREIEFHKAIYDQVLSIVCSDSDANNLAYIKAGRISSTEAQKIVKQLCESST</sequence>
<evidence type="ECO:0000313" key="1">
    <source>
        <dbReference type="EMBL" id="NMP32555.1"/>
    </source>
</evidence>
<evidence type="ECO:0000313" key="2">
    <source>
        <dbReference type="Proteomes" id="UP000568664"/>
    </source>
</evidence>